<dbReference type="GO" id="GO:0035091">
    <property type="term" value="F:phosphatidylinositol binding"/>
    <property type="evidence" value="ECO:0007669"/>
    <property type="project" value="TreeGrafter"/>
</dbReference>
<evidence type="ECO:0000313" key="7">
    <source>
        <dbReference type="Proteomes" id="UP000242188"/>
    </source>
</evidence>
<feature type="domain" description="SH3" evidence="5">
    <location>
        <begin position="412"/>
        <end position="473"/>
    </location>
</feature>
<evidence type="ECO:0000256" key="3">
    <source>
        <dbReference type="PROSITE-ProRule" id="PRU00192"/>
    </source>
</evidence>
<evidence type="ECO:0000259" key="5">
    <source>
        <dbReference type="PROSITE" id="PS50002"/>
    </source>
</evidence>
<dbReference type="SUPFAM" id="SSF50044">
    <property type="entry name" value="SH3-domain"/>
    <property type="match status" value="1"/>
</dbReference>
<feature type="compositionally biased region" description="Polar residues" evidence="4">
    <location>
        <begin position="368"/>
        <end position="378"/>
    </location>
</feature>
<accession>A0A210Q3J9</accession>
<evidence type="ECO:0000256" key="1">
    <source>
        <dbReference type="ARBA" id="ARBA00007761"/>
    </source>
</evidence>
<feature type="region of interest" description="Disordered" evidence="4">
    <location>
        <begin position="368"/>
        <end position="399"/>
    </location>
</feature>
<comment type="similarity">
    <text evidence="1">Belongs to the SH3YL1 family.</text>
</comment>
<protein>
    <submittedName>
        <fullName evidence="6">SH3 domain-containing YSC84-like protein 1</fullName>
    </submittedName>
</protein>
<dbReference type="PANTHER" id="PTHR15629:SF2">
    <property type="entry name" value="SH3 DOMAIN-CONTAINING YSC84-LIKE PROTEIN 1"/>
    <property type="match status" value="1"/>
</dbReference>
<dbReference type="CDD" id="cd11525">
    <property type="entry name" value="SYLF_SH3YL1_like"/>
    <property type="match status" value="1"/>
</dbReference>
<dbReference type="PROSITE" id="PS50002">
    <property type="entry name" value="SH3"/>
    <property type="match status" value="1"/>
</dbReference>
<dbReference type="EMBL" id="NEDP02005138">
    <property type="protein sequence ID" value="OWF43249.1"/>
    <property type="molecule type" value="Genomic_DNA"/>
</dbReference>
<name>A0A210Q3J9_MIZYE</name>
<dbReference type="OrthoDB" id="443981at2759"/>
<dbReference type="STRING" id="6573.A0A210Q3J9"/>
<evidence type="ECO:0000313" key="6">
    <source>
        <dbReference type="EMBL" id="OWF43249.1"/>
    </source>
</evidence>
<dbReference type="Pfam" id="PF00018">
    <property type="entry name" value="SH3_1"/>
    <property type="match status" value="1"/>
</dbReference>
<dbReference type="InterPro" id="IPR033643">
    <property type="entry name" value="SYLF_SH3YL1-like"/>
</dbReference>
<dbReference type="PRINTS" id="PR00452">
    <property type="entry name" value="SH3DOMAIN"/>
</dbReference>
<evidence type="ECO:0000256" key="4">
    <source>
        <dbReference type="SAM" id="MobiDB-lite"/>
    </source>
</evidence>
<dbReference type="InterPro" id="IPR036028">
    <property type="entry name" value="SH3-like_dom_sf"/>
</dbReference>
<dbReference type="Gene3D" id="2.30.30.40">
    <property type="entry name" value="SH3 Domains"/>
    <property type="match status" value="1"/>
</dbReference>
<keyword evidence="7" id="KW-1185">Reference proteome</keyword>
<dbReference type="Proteomes" id="UP000242188">
    <property type="component" value="Unassembled WGS sequence"/>
</dbReference>
<keyword evidence="2 3" id="KW-0728">SH3 domain</keyword>
<feature type="region of interest" description="Disordered" evidence="4">
    <location>
        <begin position="219"/>
        <end position="342"/>
    </location>
</feature>
<dbReference type="AlphaFoldDB" id="A0A210Q3J9"/>
<dbReference type="InterPro" id="IPR007461">
    <property type="entry name" value="Ysc84_actin-binding"/>
</dbReference>
<sequence length="643" mass="70929">MVNTPIPHSLRSEAKKAAKILRGFTVPTASMGPDKLIPAGILVKAKGLAILTVFKAGFLVTARGGSGIVIAKVGDDLDAEWSAPSALGIAGLGGGFEIGAEVTDFVIILNSHSSVEAFSKGGNLTLGGNFSIAAGPLGRNLEADVALRSPAAIYTYSKTKGLFAGISVEGSALIERKDANKKFYGQDIRAHQILSGEVPRPEECSALYETLEMHRKQAEKQMLDMAKKAATKQAHTMGEKLKSRFSSTKSRSARPGSDDSMSKYSLPASSSHYSQDSSDEESSNPMDRYSLPKSHSRHSVSEGDFSESKYSLPKSSDPGDKYSMPESRSRSQYNLYGGSELSTDDPMSKFDLPFAMPRAQSCRSVRTVTQHSSTNGGSKTVVKRTVQSRTTRTSSKGSEVVTSQDAWSKVNVTPGRGIANFAYESQLPCDISFRKGEEILILTRTQSTDDWWEGTCRGKTGIFPANYITVNYQKGFQQRTLWKSFSNDQRIKIRENLNFLNAWVDVHQQPQCTLYINNLNVPSTSTTSMYLGYTNNLIYLVHQQPQCTWYITNLHVPGTSATSMYLVHHQPPCTWYINSLKVPGTSTTSMFLVHQQPPCSWYINNLIYLVHQQPQCPWYIEVVDVPGTLRLLTQREQRTNMVL</sequence>
<dbReference type="InterPro" id="IPR051702">
    <property type="entry name" value="SH3_domain_YSC84-like"/>
</dbReference>
<feature type="compositionally biased region" description="Low complexity" evidence="4">
    <location>
        <begin position="379"/>
        <end position="396"/>
    </location>
</feature>
<reference evidence="6 7" key="1">
    <citation type="journal article" date="2017" name="Nat. Ecol. Evol.">
        <title>Scallop genome provides insights into evolution of bilaterian karyotype and development.</title>
        <authorList>
            <person name="Wang S."/>
            <person name="Zhang J."/>
            <person name="Jiao W."/>
            <person name="Li J."/>
            <person name="Xun X."/>
            <person name="Sun Y."/>
            <person name="Guo X."/>
            <person name="Huan P."/>
            <person name="Dong B."/>
            <person name="Zhang L."/>
            <person name="Hu X."/>
            <person name="Sun X."/>
            <person name="Wang J."/>
            <person name="Zhao C."/>
            <person name="Wang Y."/>
            <person name="Wang D."/>
            <person name="Huang X."/>
            <person name="Wang R."/>
            <person name="Lv J."/>
            <person name="Li Y."/>
            <person name="Zhang Z."/>
            <person name="Liu B."/>
            <person name="Lu W."/>
            <person name="Hui Y."/>
            <person name="Liang J."/>
            <person name="Zhou Z."/>
            <person name="Hou R."/>
            <person name="Li X."/>
            <person name="Liu Y."/>
            <person name="Li H."/>
            <person name="Ning X."/>
            <person name="Lin Y."/>
            <person name="Zhao L."/>
            <person name="Xing Q."/>
            <person name="Dou J."/>
            <person name="Li Y."/>
            <person name="Mao J."/>
            <person name="Guo H."/>
            <person name="Dou H."/>
            <person name="Li T."/>
            <person name="Mu C."/>
            <person name="Jiang W."/>
            <person name="Fu Q."/>
            <person name="Fu X."/>
            <person name="Miao Y."/>
            <person name="Liu J."/>
            <person name="Yu Q."/>
            <person name="Li R."/>
            <person name="Liao H."/>
            <person name="Li X."/>
            <person name="Kong Y."/>
            <person name="Jiang Z."/>
            <person name="Chourrout D."/>
            <person name="Li R."/>
            <person name="Bao Z."/>
        </authorList>
    </citation>
    <scope>NUCLEOTIDE SEQUENCE [LARGE SCALE GENOMIC DNA]</scope>
    <source>
        <strain evidence="6 7">PY_sf001</strain>
    </source>
</reference>
<dbReference type="InterPro" id="IPR001452">
    <property type="entry name" value="SH3_domain"/>
</dbReference>
<dbReference type="PANTHER" id="PTHR15629">
    <property type="entry name" value="SH3YL1 PROTEIN"/>
    <property type="match status" value="1"/>
</dbReference>
<comment type="caution">
    <text evidence="6">The sequence shown here is derived from an EMBL/GenBank/DDBJ whole genome shotgun (WGS) entry which is preliminary data.</text>
</comment>
<dbReference type="SMART" id="SM00326">
    <property type="entry name" value="SH3"/>
    <property type="match status" value="1"/>
</dbReference>
<gene>
    <name evidence="6" type="ORF">KP79_PYT18800</name>
</gene>
<evidence type="ECO:0000256" key="2">
    <source>
        <dbReference type="ARBA" id="ARBA00022443"/>
    </source>
</evidence>
<proteinExistence type="inferred from homology"/>
<organism evidence="6 7">
    <name type="scientific">Mizuhopecten yessoensis</name>
    <name type="common">Japanese scallop</name>
    <name type="synonym">Patinopecten yessoensis</name>
    <dbReference type="NCBI Taxonomy" id="6573"/>
    <lineage>
        <taxon>Eukaryota</taxon>
        <taxon>Metazoa</taxon>
        <taxon>Spiralia</taxon>
        <taxon>Lophotrochozoa</taxon>
        <taxon>Mollusca</taxon>
        <taxon>Bivalvia</taxon>
        <taxon>Autobranchia</taxon>
        <taxon>Pteriomorphia</taxon>
        <taxon>Pectinida</taxon>
        <taxon>Pectinoidea</taxon>
        <taxon>Pectinidae</taxon>
        <taxon>Mizuhopecten</taxon>
    </lineage>
</organism>
<dbReference type="GO" id="GO:1900027">
    <property type="term" value="P:regulation of ruffle assembly"/>
    <property type="evidence" value="ECO:0007669"/>
    <property type="project" value="TreeGrafter"/>
</dbReference>
<dbReference type="GO" id="GO:0032587">
    <property type="term" value="C:ruffle membrane"/>
    <property type="evidence" value="ECO:0007669"/>
    <property type="project" value="TreeGrafter"/>
</dbReference>
<dbReference type="Pfam" id="PF04366">
    <property type="entry name" value="Ysc84"/>
    <property type="match status" value="1"/>
</dbReference>